<comment type="caution">
    <text evidence="4">The sequence shown here is derived from an EMBL/GenBank/DDBJ whole genome shotgun (WGS) entry which is preliminary data.</text>
</comment>
<comment type="function">
    <text evidence="1">Probable essential component of SCF (SKP1-CUL1-F-box protein) E3 ubiquitin-protein ligase complexes, which mediate the ubiquitination and subsequent proteasomal degradation of target proteins. Regulates cell proliferation during embryonic and larval development.</text>
</comment>
<evidence type="ECO:0000256" key="1">
    <source>
        <dbReference type="PIRNR" id="PIRNR028729"/>
    </source>
</evidence>
<evidence type="ECO:0000313" key="5">
    <source>
        <dbReference type="Proteomes" id="UP001620645"/>
    </source>
</evidence>
<dbReference type="InterPro" id="IPR016897">
    <property type="entry name" value="SKP1"/>
</dbReference>
<dbReference type="InterPro" id="IPR036296">
    <property type="entry name" value="SKP1-like_dim_sf"/>
</dbReference>
<accession>A0ABD2HTC1</accession>
<evidence type="ECO:0000256" key="2">
    <source>
        <dbReference type="SAM" id="MobiDB-lite"/>
    </source>
</evidence>
<dbReference type="EMBL" id="JBICCN010000458">
    <property type="protein sequence ID" value="KAL3067845.1"/>
    <property type="molecule type" value="Genomic_DNA"/>
</dbReference>
<evidence type="ECO:0000313" key="4">
    <source>
        <dbReference type="EMBL" id="KAL3067845.1"/>
    </source>
</evidence>
<dbReference type="InterPro" id="IPR016072">
    <property type="entry name" value="Skp1_comp_dimer"/>
</dbReference>
<dbReference type="Gene3D" id="3.30.710.10">
    <property type="entry name" value="Potassium Channel Kv1.1, Chain A"/>
    <property type="match status" value="1"/>
</dbReference>
<name>A0ABD2HTC1_HETSC</name>
<comment type="similarity">
    <text evidence="1">Belongs to the SKP1 family.</text>
</comment>
<dbReference type="PANTHER" id="PTHR11165">
    <property type="entry name" value="SKP1"/>
    <property type="match status" value="1"/>
</dbReference>
<dbReference type="InterPro" id="IPR011333">
    <property type="entry name" value="SKP1/BTB/POZ_sf"/>
</dbReference>
<dbReference type="AlphaFoldDB" id="A0ABD2HTC1"/>
<sequence>MLSSSSSSSSSSLSDFPPNNNEQENSSQQKNANNELHGKEVKCECEGGQCVTVRVQLLLQCNAFRKTVKILGLLPEALPDEFVFPVRSISVHTFKKMVQWMEHRDGKPEPIVERDPLTGTQKWQVFDEFDKSFFKIEVAELTNLLNASHFLDFNSLRLYASQSVADLLQTKTADEIREMFGIADDLTEEQKEQIRQKNAWCQFSA</sequence>
<comment type="pathway">
    <text evidence="1">Protein modification; protein ubiquitination.</text>
</comment>
<keyword evidence="5" id="KW-1185">Reference proteome</keyword>
<keyword evidence="1" id="KW-0833">Ubl conjugation pathway</keyword>
<gene>
    <name evidence="4" type="ORF">niasHS_016811</name>
</gene>
<dbReference type="PIRSF" id="PIRSF028729">
    <property type="entry name" value="E3_ubiquit_lig_SCF_Skp"/>
    <property type="match status" value="1"/>
</dbReference>
<dbReference type="Pfam" id="PF01466">
    <property type="entry name" value="Skp1"/>
    <property type="match status" value="1"/>
</dbReference>
<feature type="region of interest" description="Disordered" evidence="2">
    <location>
        <begin position="1"/>
        <end position="31"/>
    </location>
</feature>
<organism evidence="4 5">
    <name type="scientific">Heterodera schachtii</name>
    <name type="common">Sugarbeet cyst nematode worm</name>
    <name type="synonym">Tylenchus schachtii</name>
    <dbReference type="NCBI Taxonomy" id="97005"/>
    <lineage>
        <taxon>Eukaryota</taxon>
        <taxon>Metazoa</taxon>
        <taxon>Ecdysozoa</taxon>
        <taxon>Nematoda</taxon>
        <taxon>Chromadorea</taxon>
        <taxon>Rhabditida</taxon>
        <taxon>Tylenchina</taxon>
        <taxon>Tylenchomorpha</taxon>
        <taxon>Tylenchoidea</taxon>
        <taxon>Heteroderidae</taxon>
        <taxon>Heteroderinae</taxon>
        <taxon>Heterodera</taxon>
    </lineage>
</organism>
<dbReference type="Proteomes" id="UP001620645">
    <property type="component" value="Unassembled WGS sequence"/>
</dbReference>
<dbReference type="SUPFAM" id="SSF81382">
    <property type="entry name" value="Skp1 dimerisation domain-like"/>
    <property type="match status" value="1"/>
</dbReference>
<proteinExistence type="inferred from homology"/>
<reference evidence="4 5" key="1">
    <citation type="submission" date="2024-10" db="EMBL/GenBank/DDBJ databases">
        <authorList>
            <person name="Kim D."/>
        </authorList>
    </citation>
    <scope>NUCLEOTIDE SEQUENCE [LARGE SCALE GENOMIC DNA]</scope>
    <source>
        <strain evidence="4">Taebaek</strain>
    </source>
</reference>
<feature type="domain" description="SKP1 component dimerisation" evidence="3">
    <location>
        <begin position="156"/>
        <end position="201"/>
    </location>
</feature>
<evidence type="ECO:0000259" key="3">
    <source>
        <dbReference type="Pfam" id="PF01466"/>
    </source>
</evidence>
<protein>
    <recommendedName>
        <fullName evidence="1">Skp1-related protein</fullName>
    </recommendedName>
</protein>